<sequence>MDEALLNELGQRLDAIPDPAGAGGLVANGRIVGLTEKRGRIDCVVEAPAEGAAAFSALVPAIKAALEAAPGVKEARVVLTAAARTRPPKRARLSEAATEQTRRAAPVPAARPEHVRAVLAVASGKGGVGKSTVAVNLACAFARLGLRAGLLDADVYGPSIPLMLGLTEAPEHRDGKLIPLEAWGVKALSVGLLVDADQALIWRGPMASQALTQMLTQGAWGTADEPLDVLVVDLPPGTGDVQLTLVQKTPIDGAVIVSTPQEAALADARRAHALFQKTGTPVWGLVENMSGEIFGRGGTRAEAERLGAAFLGEVSLDASLRQGGDSGRPVVADQPDGEAAKAFMEMAKALAGKLR</sequence>
<evidence type="ECO:0000256" key="4">
    <source>
        <dbReference type="ARBA" id="ARBA00023004"/>
    </source>
</evidence>
<dbReference type="InterPro" id="IPR019591">
    <property type="entry name" value="Mrp/NBP35_ATP-bd"/>
</dbReference>
<dbReference type="HAMAP" id="MF_02040">
    <property type="entry name" value="Mrp_NBP35"/>
    <property type="match status" value="1"/>
</dbReference>
<feature type="region of interest" description="Disordered" evidence="7">
    <location>
        <begin position="88"/>
        <end position="108"/>
    </location>
</feature>
<reference evidence="8" key="1">
    <citation type="submission" date="2023-07" db="EMBL/GenBank/DDBJ databases">
        <title>Brevundimonas soil sp. nov., isolated from the soil of chemical plant.</title>
        <authorList>
            <person name="Wu N."/>
        </authorList>
    </citation>
    <scope>NUCLEOTIDE SEQUENCE</scope>
    <source>
        <strain evidence="8">XZ-24</strain>
    </source>
</reference>
<comment type="function">
    <text evidence="6">Binds and transfers iron-sulfur (Fe-S) clusters to target apoproteins. Can hydrolyze ATP.</text>
</comment>
<keyword evidence="6" id="KW-0378">Hydrolase</keyword>
<dbReference type="PANTHER" id="PTHR42961:SF2">
    <property type="entry name" value="IRON-SULFUR PROTEIN NUBPL"/>
    <property type="match status" value="1"/>
</dbReference>
<evidence type="ECO:0000313" key="9">
    <source>
        <dbReference type="Proteomes" id="UP001169063"/>
    </source>
</evidence>
<organism evidence="8 9">
    <name type="scientific">Peiella sedimenti</name>
    <dbReference type="NCBI Taxonomy" id="3061083"/>
    <lineage>
        <taxon>Bacteria</taxon>
        <taxon>Pseudomonadati</taxon>
        <taxon>Pseudomonadota</taxon>
        <taxon>Alphaproteobacteria</taxon>
        <taxon>Caulobacterales</taxon>
        <taxon>Caulobacteraceae</taxon>
        <taxon>Peiella</taxon>
    </lineage>
</organism>
<evidence type="ECO:0000256" key="2">
    <source>
        <dbReference type="ARBA" id="ARBA00022741"/>
    </source>
</evidence>
<dbReference type="EMBL" id="JAUKTR010000004">
    <property type="protein sequence ID" value="MDO1559882.1"/>
    <property type="molecule type" value="Genomic_DNA"/>
</dbReference>
<dbReference type="PANTHER" id="PTHR42961">
    <property type="entry name" value="IRON-SULFUR PROTEIN NUBPL"/>
    <property type="match status" value="1"/>
</dbReference>
<accession>A0ABT8SQX8</accession>
<comment type="similarity">
    <text evidence="6">Belongs to the Mrp/NBP35 ATP-binding proteins family.</text>
</comment>
<keyword evidence="9" id="KW-1185">Reference proteome</keyword>
<dbReference type="SUPFAM" id="SSF117916">
    <property type="entry name" value="Fe-S cluster assembly (FSCA) domain-like"/>
    <property type="match status" value="1"/>
</dbReference>
<dbReference type="RefSeq" id="WP_302110314.1">
    <property type="nucleotide sequence ID" value="NZ_JAUKTR010000004.1"/>
</dbReference>
<keyword evidence="3 6" id="KW-0067">ATP-binding</keyword>
<keyword evidence="1 6" id="KW-0479">Metal-binding</keyword>
<dbReference type="Pfam" id="PF10609">
    <property type="entry name" value="ParA"/>
    <property type="match status" value="1"/>
</dbReference>
<comment type="caution">
    <text evidence="8">The sequence shown here is derived from an EMBL/GenBank/DDBJ whole genome shotgun (WGS) entry which is preliminary data.</text>
</comment>
<dbReference type="Proteomes" id="UP001169063">
    <property type="component" value="Unassembled WGS sequence"/>
</dbReference>
<keyword evidence="5 6" id="KW-0411">Iron-sulfur</keyword>
<evidence type="ECO:0000256" key="3">
    <source>
        <dbReference type="ARBA" id="ARBA00022840"/>
    </source>
</evidence>
<dbReference type="InterPro" id="IPR044304">
    <property type="entry name" value="NUBPL-like"/>
</dbReference>
<gene>
    <name evidence="8" type="ORF">Q0812_10645</name>
</gene>
<dbReference type="InterPro" id="IPR027417">
    <property type="entry name" value="P-loop_NTPase"/>
</dbReference>
<evidence type="ECO:0000313" key="8">
    <source>
        <dbReference type="EMBL" id="MDO1559882.1"/>
    </source>
</evidence>
<name>A0ABT8SQX8_9CAUL</name>
<dbReference type="SUPFAM" id="SSF52540">
    <property type="entry name" value="P-loop containing nucleoside triphosphate hydrolases"/>
    <property type="match status" value="1"/>
</dbReference>
<protein>
    <recommendedName>
        <fullName evidence="6">Iron-sulfur cluster carrier protein</fullName>
    </recommendedName>
</protein>
<evidence type="ECO:0000256" key="6">
    <source>
        <dbReference type="HAMAP-Rule" id="MF_02040"/>
    </source>
</evidence>
<comment type="subunit">
    <text evidence="6">Homodimer.</text>
</comment>
<dbReference type="Gene3D" id="3.40.50.300">
    <property type="entry name" value="P-loop containing nucleotide triphosphate hydrolases"/>
    <property type="match status" value="1"/>
</dbReference>
<keyword evidence="2 6" id="KW-0547">Nucleotide-binding</keyword>
<evidence type="ECO:0000256" key="7">
    <source>
        <dbReference type="SAM" id="MobiDB-lite"/>
    </source>
</evidence>
<feature type="binding site" evidence="6">
    <location>
        <begin position="124"/>
        <end position="131"/>
    </location>
    <ligand>
        <name>ATP</name>
        <dbReference type="ChEBI" id="CHEBI:30616"/>
    </ligand>
</feature>
<dbReference type="InterPro" id="IPR033756">
    <property type="entry name" value="YlxH/NBP35"/>
</dbReference>
<evidence type="ECO:0000256" key="1">
    <source>
        <dbReference type="ARBA" id="ARBA00022723"/>
    </source>
</evidence>
<dbReference type="CDD" id="cd02037">
    <property type="entry name" value="Mrp_NBP35"/>
    <property type="match status" value="1"/>
</dbReference>
<keyword evidence="4 6" id="KW-0408">Iron</keyword>
<evidence type="ECO:0000256" key="5">
    <source>
        <dbReference type="ARBA" id="ARBA00023014"/>
    </source>
</evidence>
<dbReference type="GO" id="GO:0005524">
    <property type="term" value="F:ATP binding"/>
    <property type="evidence" value="ECO:0007669"/>
    <property type="project" value="UniProtKB-KW"/>
</dbReference>
<dbReference type="InterPro" id="IPR034904">
    <property type="entry name" value="FSCA_dom_sf"/>
</dbReference>
<proteinExistence type="inferred from homology"/>